<evidence type="ECO:0000313" key="3">
    <source>
        <dbReference type="EMBL" id="KAK3324099.1"/>
    </source>
</evidence>
<feature type="region of interest" description="Disordered" evidence="2">
    <location>
        <begin position="537"/>
        <end position="641"/>
    </location>
</feature>
<feature type="region of interest" description="Disordered" evidence="2">
    <location>
        <begin position="327"/>
        <end position="390"/>
    </location>
</feature>
<evidence type="ECO:0000256" key="2">
    <source>
        <dbReference type="SAM" id="MobiDB-lite"/>
    </source>
</evidence>
<feature type="compositionally biased region" description="Basic and acidic residues" evidence="2">
    <location>
        <begin position="137"/>
        <end position="146"/>
    </location>
</feature>
<feature type="coiled-coil region" evidence="1">
    <location>
        <begin position="49"/>
        <end position="90"/>
    </location>
</feature>
<evidence type="ECO:0000256" key="1">
    <source>
        <dbReference type="SAM" id="Coils"/>
    </source>
</evidence>
<feature type="compositionally biased region" description="Polar residues" evidence="2">
    <location>
        <begin position="374"/>
        <end position="383"/>
    </location>
</feature>
<feature type="compositionally biased region" description="Low complexity" evidence="2">
    <location>
        <begin position="338"/>
        <end position="354"/>
    </location>
</feature>
<organism evidence="3 4">
    <name type="scientific">Cercophora scortea</name>
    <dbReference type="NCBI Taxonomy" id="314031"/>
    <lineage>
        <taxon>Eukaryota</taxon>
        <taxon>Fungi</taxon>
        <taxon>Dikarya</taxon>
        <taxon>Ascomycota</taxon>
        <taxon>Pezizomycotina</taxon>
        <taxon>Sordariomycetes</taxon>
        <taxon>Sordariomycetidae</taxon>
        <taxon>Sordariales</taxon>
        <taxon>Lasiosphaeriaceae</taxon>
        <taxon>Cercophora</taxon>
    </lineage>
</organism>
<comment type="caution">
    <text evidence="3">The sequence shown here is derived from an EMBL/GenBank/DDBJ whole genome shotgun (WGS) entry which is preliminary data.</text>
</comment>
<evidence type="ECO:0000313" key="4">
    <source>
        <dbReference type="Proteomes" id="UP001286456"/>
    </source>
</evidence>
<feature type="compositionally biased region" description="Basic and acidic residues" evidence="2">
    <location>
        <begin position="195"/>
        <end position="204"/>
    </location>
</feature>
<sequence length="686" mass="75137">MTTHDRELSAAKASMIDRYTKALNEQTALHISNEEAAFEGRKSALASAIEKGEEELTSIQRQIKCLEQSRADLVRANDARLRELDELERESGKRRIECVKKADADAMMRILQEKHGLELHAAEAAAATAAATTRTLRARDDAHSGDDIYSATPIPDSAPAEGQPSSEGPADPTPDCRSIRTPNASLQEQANSKRPYREVRNHGQHRLADQHDMDDMIRIKKRNLGRTISFAEVYRDGRPQYKHTIVEHPKGSGEWYILRCDEHGYHFKDNPLPAASKHLNGQDHDFIPRSFDSAVQHLGFRVLGCNAEKANMNNEMCRIAYAANYQPPKPASKKSRNTTSSTAAAAAAGESLSGTGPGHEEIGPEPETELESEANANGHNNPHATGRSPARIAEPVAGGFYRYLYQTRWYVALVLPTESLEPVGMAGSFTDINDRPPSCYKYDKENKKIVGWAKGYEDNGPRMAERKYPVMTFYRDMVIPMTGDFEYPRSGPPLLSWALSKELRDPIDLKNPEGGLIGYHAARRLLARMDFQKSLRTSNATNGGAALSWRQPADTNEPTPAPASSRQESASLQADIAELAATPEESTEPGRDLDEVGLGGNPTTTHSDDPAQSLHQQTHTSSSIDTSTAAAPNLNNEPGATQSFASNAVLAAKEALELSFSLSLPSESPFVAARAEPQRVLQGLEN</sequence>
<reference evidence="3" key="1">
    <citation type="journal article" date="2023" name="Mol. Phylogenet. Evol.">
        <title>Genome-scale phylogeny and comparative genomics of the fungal order Sordariales.</title>
        <authorList>
            <person name="Hensen N."/>
            <person name="Bonometti L."/>
            <person name="Westerberg I."/>
            <person name="Brannstrom I.O."/>
            <person name="Guillou S."/>
            <person name="Cros-Aarteil S."/>
            <person name="Calhoun S."/>
            <person name="Haridas S."/>
            <person name="Kuo A."/>
            <person name="Mondo S."/>
            <person name="Pangilinan J."/>
            <person name="Riley R."/>
            <person name="LaButti K."/>
            <person name="Andreopoulos B."/>
            <person name="Lipzen A."/>
            <person name="Chen C."/>
            <person name="Yan M."/>
            <person name="Daum C."/>
            <person name="Ng V."/>
            <person name="Clum A."/>
            <person name="Steindorff A."/>
            <person name="Ohm R.A."/>
            <person name="Martin F."/>
            <person name="Silar P."/>
            <person name="Natvig D.O."/>
            <person name="Lalanne C."/>
            <person name="Gautier V."/>
            <person name="Ament-Velasquez S.L."/>
            <person name="Kruys A."/>
            <person name="Hutchinson M.I."/>
            <person name="Powell A.J."/>
            <person name="Barry K."/>
            <person name="Miller A.N."/>
            <person name="Grigoriev I.V."/>
            <person name="Debuchy R."/>
            <person name="Gladieux P."/>
            <person name="Hiltunen Thoren M."/>
            <person name="Johannesson H."/>
        </authorList>
    </citation>
    <scope>NUCLEOTIDE SEQUENCE</scope>
    <source>
        <strain evidence="3">SMH4131-1</strain>
    </source>
</reference>
<reference evidence="3" key="2">
    <citation type="submission" date="2023-06" db="EMBL/GenBank/DDBJ databases">
        <authorList>
            <consortium name="Lawrence Berkeley National Laboratory"/>
            <person name="Haridas S."/>
            <person name="Hensen N."/>
            <person name="Bonometti L."/>
            <person name="Westerberg I."/>
            <person name="Brannstrom I.O."/>
            <person name="Guillou S."/>
            <person name="Cros-Aarteil S."/>
            <person name="Calhoun S."/>
            <person name="Kuo A."/>
            <person name="Mondo S."/>
            <person name="Pangilinan J."/>
            <person name="Riley R."/>
            <person name="Labutti K."/>
            <person name="Andreopoulos B."/>
            <person name="Lipzen A."/>
            <person name="Chen C."/>
            <person name="Yanf M."/>
            <person name="Daum C."/>
            <person name="Ng V."/>
            <person name="Clum A."/>
            <person name="Steindorff A."/>
            <person name="Ohm R."/>
            <person name="Martin F."/>
            <person name="Silar P."/>
            <person name="Natvig D."/>
            <person name="Lalanne C."/>
            <person name="Gautier V."/>
            <person name="Ament-Velasquez S.L."/>
            <person name="Kruys A."/>
            <person name="Hutchinson M.I."/>
            <person name="Powell A.J."/>
            <person name="Barry K."/>
            <person name="Miller A.N."/>
            <person name="Grigoriev I.V."/>
            <person name="Debuchy R."/>
            <person name="Gladieux P."/>
            <person name="Thoren M.H."/>
            <person name="Johannesson H."/>
        </authorList>
    </citation>
    <scope>NUCLEOTIDE SEQUENCE</scope>
    <source>
        <strain evidence="3">SMH4131-1</strain>
    </source>
</reference>
<feature type="compositionally biased region" description="Low complexity" evidence="2">
    <location>
        <begin position="612"/>
        <end position="631"/>
    </location>
</feature>
<name>A0AAE0IFC9_9PEZI</name>
<keyword evidence="4" id="KW-1185">Reference proteome</keyword>
<keyword evidence="1" id="KW-0175">Coiled coil</keyword>
<gene>
    <name evidence="3" type="ORF">B0T19DRAFT_427723</name>
</gene>
<feature type="compositionally biased region" description="Polar residues" evidence="2">
    <location>
        <begin position="553"/>
        <end position="572"/>
    </location>
</feature>
<dbReference type="Proteomes" id="UP001286456">
    <property type="component" value="Unassembled WGS sequence"/>
</dbReference>
<feature type="compositionally biased region" description="Acidic residues" evidence="2">
    <location>
        <begin position="363"/>
        <end position="372"/>
    </location>
</feature>
<feature type="compositionally biased region" description="Polar residues" evidence="2">
    <location>
        <begin position="180"/>
        <end position="192"/>
    </location>
</feature>
<accession>A0AAE0IFC9</accession>
<dbReference type="EMBL" id="JAUEPO010000004">
    <property type="protein sequence ID" value="KAK3324099.1"/>
    <property type="molecule type" value="Genomic_DNA"/>
</dbReference>
<proteinExistence type="predicted"/>
<feature type="region of interest" description="Disordered" evidence="2">
    <location>
        <begin position="666"/>
        <end position="686"/>
    </location>
</feature>
<protein>
    <submittedName>
        <fullName evidence="3">Uncharacterized protein</fullName>
    </submittedName>
</protein>
<feature type="region of interest" description="Disordered" evidence="2">
    <location>
        <begin position="136"/>
        <end position="204"/>
    </location>
</feature>
<dbReference type="AlphaFoldDB" id="A0AAE0IFC9"/>